<feature type="compositionally biased region" description="Basic residues" evidence="4">
    <location>
        <begin position="1"/>
        <end position="10"/>
    </location>
</feature>
<feature type="compositionally biased region" description="Basic and acidic residues" evidence="4">
    <location>
        <begin position="11"/>
        <end position="20"/>
    </location>
</feature>
<dbReference type="PANTHER" id="PTHR11409">
    <property type="entry name" value="ADENOSINE DEAMINASE"/>
    <property type="match status" value="1"/>
</dbReference>
<evidence type="ECO:0000313" key="7">
    <source>
        <dbReference type="Proteomes" id="UP001363622"/>
    </source>
</evidence>
<proteinExistence type="predicted"/>
<dbReference type="InterPro" id="IPR032466">
    <property type="entry name" value="Metal_Hydrolase"/>
</dbReference>
<keyword evidence="7" id="KW-1185">Reference proteome</keyword>
<evidence type="ECO:0000259" key="5">
    <source>
        <dbReference type="Pfam" id="PF00962"/>
    </source>
</evidence>
<dbReference type="EMBL" id="JBBPHU010000003">
    <property type="protein sequence ID" value="KAK7520541.1"/>
    <property type="molecule type" value="Genomic_DNA"/>
</dbReference>
<name>A0ABR1KSN8_9PEZI</name>
<reference evidence="6 7" key="1">
    <citation type="submission" date="2024-04" db="EMBL/GenBank/DDBJ databases">
        <title>Phyllosticta paracitricarpa is synonymous to the EU quarantine fungus P. citricarpa based on phylogenomic analyses.</title>
        <authorList>
            <consortium name="Lawrence Berkeley National Laboratory"/>
            <person name="Van Ingen-Buijs V.A."/>
            <person name="Van Westerhoven A.C."/>
            <person name="Haridas S."/>
            <person name="Skiadas P."/>
            <person name="Martin F."/>
            <person name="Groenewald J.Z."/>
            <person name="Crous P.W."/>
            <person name="Seidl M.F."/>
        </authorList>
    </citation>
    <scope>NUCLEOTIDE SEQUENCE [LARGE SCALE GENOMIC DNA]</scope>
    <source>
        <strain evidence="6 7">CBS 123371</strain>
    </source>
</reference>
<protein>
    <recommendedName>
        <fullName evidence="5">Adenosine deaminase domain-containing protein</fullName>
    </recommendedName>
</protein>
<evidence type="ECO:0000256" key="1">
    <source>
        <dbReference type="ARBA" id="ARBA00001947"/>
    </source>
</evidence>
<keyword evidence="2" id="KW-0479">Metal-binding</keyword>
<gene>
    <name evidence="6" type="ORF">IWZ03DRAFT_373245</name>
</gene>
<sequence>MRHPSGKRKRENAASEERAKAGKSAQMDASTNGDPNPALRLPTGNATKHGDQDWQDVVKENQEAFQQCFEDPGLKDSVQHYQTTREELLKDLEPRCWDYTARTNASEVEQKAAKIVQRIREDERINLFGNVPSEAIPGPTARDMGGQFLTNKSRIEESKLFDIAKQMPKGAHLHAHFNAELDVSDLLKRARDLDTMFIRATRPLLEPQDYLETEMVFTVLPTDHPEADPFSNDYNPDWKSPGSNPWVKWKAFQAKFLEKRPTNLGDMDAETWVWGKMVLGEEEVYGTKQTLNGIWARFNQATRCFKGLLNYESAYREYVRLAMLNMVKNKVMYAELRPMLLDKALPTDDGHGKIDLKRQMEIVTEEIDAFKAALGETDIHKFPFGLKIIYCTPRSIPKERMRSELADCIALKEQFPDLICGFDLVGAEDRPNHIGFYAEELRAFMSLCEKKGLSIPFMFHAGETLLDTGGSPSSDPHCSNLYEAVLLNSKRVGHGFSLLKHPREFVDKFKANGICIELCPVSNEMLGLCQNVKQHPYPEILGAGIPCTVNADNPALFQANMSHEFYQVMVGDPTMSVHGWRQLAEWSLQHSCLAPEQVEQGLKYWKDSWEEFCSWVVRTYGDE</sequence>
<dbReference type="Proteomes" id="UP001363622">
    <property type="component" value="Unassembled WGS sequence"/>
</dbReference>
<organism evidence="6 7">
    <name type="scientific">Phyllosticta citriasiana</name>
    <dbReference type="NCBI Taxonomy" id="595635"/>
    <lineage>
        <taxon>Eukaryota</taxon>
        <taxon>Fungi</taxon>
        <taxon>Dikarya</taxon>
        <taxon>Ascomycota</taxon>
        <taxon>Pezizomycotina</taxon>
        <taxon>Dothideomycetes</taxon>
        <taxon>Dothideomycetes incertae sedis</taxon>
        <taxon>Botryosphaeriales</taxon>
        <taxon>Phyllostictaceae</taxon>
        <taxon>Phyllosticta</taxon>
    </lineage>
</organism>
<keyword evidence="3" id="KW-0378">Hydrolase</keyword>
<dbReference type="Pfam" id="PF00962">
    <property type="entry name" value="A_deaminase"/>
    <property type="match status" value="1"/>
</dbReference>
<accession>A0ABR1KSN8</accession>
<evidence type="ECO:0000313" key="6">
    <source>
        <dbReference type="EMBL" id="KAK7520541.1"/>
    </source>
</evidence>
<feature type="region of interest" description="Disordered" evidence="4">
    <location>
        <begin position="1"/>
        <end position="51"/>
    </location>
</feature>
<evidence type="ECO:0000256" key="4">
    <source>
        <dbReference type="SAM" id="MobiDB-lite"/>
    </source>
</evidence>
<dbReference type="Gene3D" id="3.20.20.140">
    <property type="entry name" value="Metal-dependent hydrolases"/>
    <property type="match status" value="1"/>
</dbReference>
<comment type="cofactor">
    <cofactor evidence="1">
        <name>Zn(2+)</name>
        <dbReference type="ChEBI" id="CHEBI:29105"/>
    </cofactor>
</comment>
<dbReference type="InterPro" id="IPR001365">
    <property type="entry name" value="A_deaminase_dom"/>
</dbReference>
<comment type="caution">
    <text evidence="6">The sequence shown here is derived from an EMBL/GenBank/DDBJ whole genome shotgun (WGS) entry which is preliminary data.</text>
</comment>
<dbReference type="PANTHER" id="PTHR11409:SF37">
    <property type="entry name" value="ADENOSINE DEAMINASE DOMAIN-CONTAINING PROTEIN"/>
    <property type="match status" value="1"/>
</dbReference>
<feature type="domain" description="Adenosine deaminase" evidence="5">
    <location>
        <begin position="292"/>
        <end position="596"/>
    </location>
</feature>
<dbReference type="InterPro" id="IPR006330">
    <property type="entry name" value="Ado/ade_deaminase"/>
</dbReference>
<evidence type="ECO:0000256" key="3">
    <source>
        <dbReference type="ARBA" id="ARBA00022801"/>
    </source>
</evidence>
<dbReference type="SUPFAM" id="SSF51556">
    <property type="entry name" value="Metallo-dependent hydrolases"/>
    <property type="match status" value="1"/>
</dbReference>
<evidence type="ECO:0000256" key="2">
    <source>
        <dbReference type="ARBA" id="ARBA00022723"/>
    </source>
</evidence>